<keyword evidence="13" id="KW-1185">Reference proteome</keyword>
<evidence type="ECO:0000256" key="2">
    <source>
        <dbReference type="ARBA" id="ARBA00022514"/>
    </source>
</evidence>
<dbReference type="GO" id="GO:0005615">
    <property type="term" value="C:extracellular space"/>
    <property type="evidence" value="ECO:0007669"/>
    <property type="project" value="UniProtKB-KW"/>
</dbReference>
<dbReference type="EC" id="5.3.3.12" evidence="7"/>
<sequence>MPYISTKTTVTISAEKRESIKNKLGKAIELIPGKSESWLMISFDDNSTMYFKGSDAKPLAFVEVKLFGKASQDAYKNLTQAIMEILEEELGIQGDCIYVKYEEVSTWGWNGINL</sequence>
<protein>
    <recommendedName>
        <fullName evidence="11">L-dopachrome isomerase</fullName>
        <ecNumber evidence="8">5.3.2.1</ecNumber>
        <ecNumber evidence="7">5.3.3.12</ecNumber>
    </recommendedName>
    <alternativeName>
        <fullName evidence="9">L-dopachrome tautomerase</fullName>
    </alternativeName>
    <alternativeName>
        <fullName evidence="10">Phenylpyruvate tautomerase</fullName>
    </alternativeName>
</protein>
<dbReference type="AlphaFoldDB" id="A0A3N1XP83"/>
<reference evidence="12 13" key="1">
    <citation type="submission" date="2018-11" db="EMBL/GenBank/DDBJ databases">
        <title>Genomic Encyclopedia of Type Strains, Phase IV (KMG-IV): sequencing the most valuable type-strain genomes for metagenomic binning, comparative biology and taxonomic classification.</title>
        <authorList>
            <person name="Goeker M."/>
        </authorList>
    </citation>
    <scope>NUCLEOTIDE SEQUENCE [LARGE SCALE GENOMIC DNA]</scope>
    <source>
        <strain evidence="12 13">DSM 26537</strain>
    </source>
</reference>
<evidence type="ECO:0000256" key="11">
    <source>
        <dbReference type="ARBA" id="ARBA00042730"/>
    </source>
</evidence>
<evidence type="ECO:0000256" key="7">
    <source>
        <dbReference type="ARBA" id="ARBA00038932"/>
    </source>
</evidence>
<comment type="catalytic activity">
    <reaction evidence="5">
        <text>3-phenylpyruvate = enol-phenylpyruvate</text>
        <dbReference type="Rhea" id="RHEA:17097"/>
        <dbReference type="ChEBI" id="CHEBI:16815"/>
        <dbReference type="ChEBI" id="CHEBI:18005"/>
        <dbReference type="EC" id="5.3.2.1"/>
    </reaction>
</comment>
<evidence type="ECO:0000313" key="13">
    <source>
        <dbReference type="Proteomes" id="UP000273083"/>
    </source>
</evidence>
<keyword evidence="3" id="KW-0964">Secreted</keyword>
<evidence type="ECO:0000256" key="4">
    <source>
        <dbReference type="ARBA" id="ARBA00023235"/>
    </source>
</evidence>
<dbReference type="EMBL" id="RJVG01000004">
    <property type="protein sequence ID" value="ROR28489.1"/>
    <property type="molecule type" value="Genomic_DNA"/>
</dbReference>
<evidence type="ECO:0000256" key="1">
    <source>
        <dbReference type="ARBA" id="ARBA00004613"/>
    </source>
</evidence>
<evidence type="ECO:0000256" key="8">
    <source>
        <dbReference type="ARBA" id="ARBA00039086"/>
    </source>
</evidence>
<accession>A0A3N1XP83</accession>
<dbReference type="Pfam" id="PF01187">
    <property type="entry name" value="MIF"/>
    <property type="match status" value="1"/>
</dbReference>
<evidence type="ECO:0000256" key="6">
    <source>
        <dbReference type="ARBA" id="ARBA00036823"/>
    </source>
</evidence>
<dbReference type="InterPro" id="IPR014347">
    <property type="entry name" value="Tautomerase/MIF_sf"/>
</dbReference>
<dbReference type="PANTHER" id="PTHR11954">
    <property type="entry name" value="D-DOPACHROME DECARBOXYLASE"/>
    <property type="match status" value="1"/>
</dbReference>
<dbReference type="GO" id="GO:0005125">
    <property type="term" value="F:cytokine activity"/>
    <property type="evidence" value="ECO:0007669"/>
    <property type="project" value="UniProtKB-KW"/>
</dbReference>
<dbReference type="OrthoDB" id="5769863at2"/>
<dbReference type="GO" id="GO:0050178">
    <property type="term" value="F:phenylpyruvate tautomerase activity"/>
    <property type="evidence" value="ECO:0007669"/>
    <property type="project" value="UniProtKB-EC"/>
</dbReference>
<dbReference type="Gene3D" id="3.30.429.10">
    <property type="entry name" value="Macrophage Migration Inhibitory Factor"/>
    <property type="match status" value="1"/>
</dbReference>
<dbReference type="SUPFAM" id="SSF55331">
    <property type="entry name" value="Tautomerase/MIF"/>
    <property type="match status" value="1"/>
</dbReference>
<dbReference type="RefSeq" id="WP_123608996.1">
    <property type="nucleotide sequence ID" value="NZ_RJVG01000004.1"/>
</dbReference>
<dbReference type="EC" id="5.3.2.1" evidence="8"/>
<comment type="catalytic activity">
    <reaction evidence="6">
        <text>L-dopachrome = 5,6-dihydroxyindole-2-carboxylate</text>
        <dbReference type="Rhea" id="RHEA:13041"/>
        <dbReference type="ChEBI" id="CHEBI:16875"/>
        <dbReference type="ChEBI" id="CHEBI:57509"/>
        <dbReference type="EC" id="5.3.3.12"/>
    </reaction>
</comment>
<evidence type="ECO:0000256" key="10">
    <source>
        <dbReference type="ARBA" id="ARBA00041912"/>
    </source>
</evidence>
<evidence type="ECO:0000256" key="5">
    <source>
        <dbReference type="ARBA" id="ARBA00036735"/>
    </source>
</evidence>
<gene>
    <name evidence="12" type="ORF">EDD66_10471</name>
</gene>
<dbReference type="GO" id="GO:0004167">
    <property type="term" value="F:dopachrome isomerase activity"/>
    <property type="evidence" value="ECO:0007669"/>
    <property type="project" value="UniProtKB-EC"/>
</dbReference>
<dbReference type="Proteomes" id="UP000273083">
    <property type="component" value="Unassembled WGS sequence"/>
</dbReference>
<evidence type="ECO:0000256" key="9">
    <source>
        <dbReference type="ARBA" id="ARBA00041631"/>
    </source>
</evidence>
<evidence type="ECO:0000313" key="12">
    <source>
        <dbReference type="EMBL" id="ROR28489.1"/>
    </source>
</evidence>
<comment type="subcellular location">
    <subcellularLocation>
        <location evidence="1">Secreted</location>
    </subcellularLocation>
</comment>
<keyword evidence="2" id="KW-0202">Cytokine</keyword>
<organism evidence="12 13">
    <name type="scientific">Mobilisporobacter senegalensis</name>
    <dbReference type="NCBI Taxonomy" id="1329262"/>
    <lineage>
        <taxon>Bacteria</taxon>
        <taxon>Bacillati</taxon>
        <taxon>Bacillota</taxon>
        <taxon>Clostridia</taxon>
        <taxon>Lachnospirales</taxon>
        <taxon>Lachnospiraceae</taxon>
        <taxon>Mobilisporobacter</taxon>
    </lineage>
</organism>
<evidence type="ECO:0000256" key="3">
    <source>
        <dbReference type="ARBA" id="ARBA00022525"/>
    </source>
</evidence>
<dbReference type="PANTHER" id="PTHR11954:SF6">
    <property type="entry name" value="MACROPHAGE MIGRATION INHIBITORY FACTOR"/>
    <property type="match status" value="1"/>
</dbReference>
<dbReference type="InterPro" id="IPR001398">
    <property type="entry name" value="Macrophage_inhib_fac"/>
</dbReference>
<keyword evidence="4" id="KW-0413">Isomerase</keyword>
<name>A0A3N1XP83_9FIRM</name>
<proteinExistence type="predicted"/>
<comment type="caution">
    <text evidence="12">The sequence shown here is derived from an EMBL/GenBank/DDBJ whole genome shotgun (WGS) entry which is preliminary data.</text>
</comment>